<organism evidence="5 6">
    <name type="scientific">Prevotella amnii DNF00058</name>
    <dbReference type="NCBI Taxonomy" id="1401066"/>
    <lineage>
        <taxon>Bacteria</taxon>
        <taxon>Pseudomonadati</taxon>
        <taxon>Bacteroidota</taxon>
        <taxon>Bacteroidia</taxon>
        <taxon>Bacteroidales</taxon>
        <taxon>Prevotellaceae</taxon>
        <taxon>Prevotella</taxon>
    </lineage>
</organism>
<keyword evidence="3 5" id="KW-0418">Kinase</keyword>
<feature type="domain" description="Carbohydrate kinase PfkB" evidence="4">
    <location>
        <begin position="2"/>
        <end position="261"/>
    </location>
</feature>
<dbReference type="OrthoDB" id="9813569at2"/>
<dbReference type="AlphaFoldDB" id="A0A096AYQ3"/>
<dbReference type="GO" id="GO:0016301">
    <property type="term" value="F:kinase activity"/>
    <property type="evidence" value="ECO:0007669"/>
    <property type="project" value="UniProtKB-KW"/>
</dbReference>
<dbReference type="SUPFAM" id="SSF53613">
    <property type="entry name" value="Ribokinase-like"/>
    <property type="match status" value="1"/>
</dbReference>
<proteinExistence type="inferred from homology"/>
<dbReference type="Gene3D" id="3.40.1190.20">
    <property type="match status" value="1"/>
</dbReference>
<dbReference type="Pfam" id="PF00294">
    <property type="entry name" value="PfkB"/>
    <property type="match status" value="1"/>
</dbReference>
<comment type="similarity">
    <text evidence="1">Belongs to the carbohydrate kinase PfkB family.</text>
</comment>
<evidence type="ECO:0000259" key="4">
    <source>
        <dbReference type="Pfam" id="PF00294"/>
    </source>
</evidence>
<reference evidence="5 6" key="1">
    <citation type="submission" date="2014-07" db="EMBL/GenBank/DDBJ databases">
        <authorList>
            <person name="McCorrison J."/>
            <person name="Sanka R."/>
            <person name="Torralba M."/>
            <person name="Gillis M."/>
            <person name="Haft D.H."/>
            <person name="Methe B."/>
            <person name="Sutton G."/>
            <person name="Nelson K.E."/>
        </authorList>
    </citation>
    <scope>NUCLEOTIDE SEQUENCE [LARGE SCALE GENOMIC DNA]</scope>
    <source>
        <strain evidence="5 6">DNF00058</strain>
    </source>
</reference>
<gene>
    <name evidence="5" type="ORF">HMPREF9302_05435</name>
</gene>
<dbReference type="InterPro" id="IPR050306">
    <property type="entry name" value="PfkB_Carbo_kinase"/>
</dbReference>
<comment type="caution">
    <text evidence="5">The sequence shown here is derived from an EMBL/GenBank/DDBJ whole genome shotgun (WGS) entry which is preliminary data.</text>
</comment>
<dbReference type="InterPro" id="IPR002173">
    <property type="entry name" value="Carboh/pur_kinase_PfkB_CS"/>
</dbReference>
<accession>A0A096AYQ3</accession>
<keyword evidence="2" id="KW-0808">Transferase</keyword>
<evidence type="ECO:0000256" key="2">
    <source>
        <dbReference type="ARBA" id="ARBA00022679"/>
    </source>
</evidence>
<sequence>MRKIIGIGETVLDIIFKDSKPIEAVPGGSTFNAITSLGRCGVSVFFISEAGDDRVGRYILSFLKDNRVDTGNVNMSNGFKSSLSLAFLNEHNDAEYIFYKDEAYNQLDFKLPDIQADDIILFGSYYAVNPMLRAQIVSLLDYARRKKAIIYYDVNFRPSHRDEVIKITPNLLENFDYADIVRGSKEDFETLYKLTDGEKVFNSYISFYCKRFIYTQGANPIEVRGDHNFAKSYPVISSNIVSTVGAGDNFNAGFIYGLLKYHITKDILDKGLTEEQWDALVACGQLFSEEACKGIFNYVSKDFGKKMQIK</sequence>
<dbReference type="Proteomes" id="UP000029614">
    <property type="component" value="Unassembled WGS sequence"/>
</dbReference>
<evidence type="ECO:0000313" key="5">
    <source>
        <dbReference type="EMBL" id="KGF51955.1"/>
    </source>
</evidence>
<evidence type="ECO:0000256" key="1">
    <source>
        <dbReference type="ARBA" id="ARBA00010688"/>
    </source>
</evidence>
<keyword evidence="6" id="KW-1185">Reference proteome</keyword>
<name>A0A096AYQ3_9BACT</name>
<evidence type="ECO:0000313" key="6">
    <source>
        <dbReference type="Proteomes" id="UP000029614"/>
    </source>
</evidence>
<dbReference type="InterPro" id="IPR029056">
    <property type="entry name" value="Ribokinase-like"/>
</dbReference>
<dbReference type="PANTHER" id="PTHR43085:SF57">
    <property type="entry name" value="CARBOHYDRATE KINASE PFKB DOMAIN-CONTAINING PROTEIN"/>
    <property type="match status" value="1"/>
</dbReference>
<protein>
    <submittedName>
        <fullName evidence="5">Fructokinase</fullName>
    </submittedName>
</protein>
<dbReference type="CDD" id="cd01167">
    <property type="entry name" value="bac_FRK"/>
    <property type="match status" value="1"/>
</dbReference>
<dbReference type="EMBL" id="JRNU01000020">
    <property type="protein sequence ID" value="KGF51955.1"/>
    <property type="molecule type" value="Genomic_DNA"/>
</dbReference>
<dbReference type="PROSITE" id="PS00584">
    <property type="entry name" value="PFKB_KINASES_2"/>
    <property type="match status" value="1"/>
</dbReference>
<evidence type="ECO:0000256" key="3">
    <source>
        <dbReference type="ARBA" id="ARBA00022777"/>
    </source>
</evidence>
<dbReference type="InterPro" id="IPR011611">
    <property type="entry name" value="PfkB_dom"/>
</dbReference>
<dbReference type="PANTHER" id="PTHR43085">
    <property type="entry name" value="HEXOKINASE FAMILY MEMBER"/>
    <property type="match status" value="1"/>
</dbReference>
<dbReference type="RefSeq" id="WP_036855433.1">
    <property type="nucleotide sequence ID" value="NZ_JRNU01000020.1"/>
</dbReference>